<keyword evidence="2" id="KW-1133">Transmembrane helix</keyword>
<name>A0ABW2Q5T9_9MICO</name>
<gene>
    <name evidence="3" type="ORF">ACFQQL_07125</name>
</gene>
<keyword evidence="2" id="KW-0812">Transmembrane</keyword>
<feature type="compositionally biased region" description="Basic and acidic residues" evidence="1">
    <location>
        <begin position="263"/>
        <end position="286"/>
    </location>
</feature>
<evidence type="ECO:0000256" key="1">
    <source>
        <dbReference type="SAM" id="MobiDB-lite"/>
    </source>
</evidence>
<dbReference type="Proteomes" id="UP001596455">
    <property type="component" value="Unassembled WGS sequence"/>
</dbReference>
<reference evidence="4" key="1">
    <citation type="journal article" date="2019" name="Int. J. Syst. Evol. Microbiol.">
        <title>The Global Catalogue of Microorganisms (GCM) 10K type strain sequencing project: providing services to taxonomists for standard genome sequencing and annotation.</title>
        <authorList>
            <consortium name="The Broad Institute Genomics Platform"/>
            <consortium name="The Broad Institute Genome Sequencing Center for Infectious Disease"/>
            <person name="Wu L."/>
            <person name="Ma J."/>
        </authorList>
    </citation>
    <scope>NUCLEOTIDE SEQUENCE [LARGE SCALE GENOMIC DNA]</scope>
    <source>
        <strain evidence="4">JCM 1490</strain>
    </source>
</reference>
<proteinExistence type="predicted"/>
<evidence type="ECO:0000256" key="2">
    <source>
        <dbReference type="SAM" id="Phobius"/>
    </source>
</evidence>
<evidence type="ECO:0008006" key="5">
    <source>
        <dbReference type="Google" id="ProtNLM"/>
    </source>
</evidence>
<keyword evidence="2" id="KW-0472">Membrane</keyword>
<feature type="region of interest" description="Disordered" evidence="1">
    <location>
        <begin position="209"/>
        <end position="299"/>
    </location>
</feature>
<feature type="transmembrane region" description="Helical" evidence="2">
    <location>
        <begin position="12"/>
        <end position="29"/>
    </location>
</feature>
<protein>
    <recommendedName>
        <fullName evidence="5">Capsular polysaccharide biosynthesis protein</fullName>
    </recommendedName>
</protein>
<dbReference type="EMBL" id="JBHTCQ010000001">
    <property type="protein sequence ID" value="MFC7404876.1"/>
    <property type="molecule type" value="Genomic_DNA"/>
</dbReference>
<dbReference type="RefSeq" id="WP_382392687.1">
    <property type="nucleotide sequence ID" value="NZ_JBHTCQ010000001.1"/>
</dbReference>
<evidence type="ECO:0000313" key="3">
    <source>
        <dbReference type="EMBL" id="MFC7404876.1"/>
    </source>
</evidence>
<organism evidence="3 4">
    <name type="scientific">Georgenia alba</name>
    <dbReference type="NCBI Taxonomy" id="2233858"/>
    <lineage>
        <taxon>Bacteria</taxon>
        <taxon>Bacillati</taxon>
        <taxon>Actinomycetota</taxon>
        <taxon>Actinomycetes</taxon>
        <taxon>Micrococcales</taxon>
        <taxon>Bogoriellaceae</taxon>
        <taxon>Georgenia</taxon>
    </lineage>
</organism>
<comment type="caution">
    <text evidence="3">The sequence shown here is derived from an EMBL/GenBank/DDBJ whole genome shotgun (WGS) entry which is preliminary data.</text>
</comment>
<accession>A0ABW2Q5T9</accession>
<keyword evidence="4" id="KW-1185">Reference proteome</keyword>
<evidence type="ECO:0000313" key="4">
    <source>
        <dbReference type="Proteomes" id="UP001596455"/>
    </source>
</evidence>
<sequence>MDLFTILGSALRRFYVTLPIVALAAYLAWQSYLAVEPVYSSSVSVTVLPPVTPPPVIDPETGEEIEPYESNPYDGPSLAAAVLARNLNSSSFAERMGFDDTERTLEADTDSDDPILEIIATAETPRAVLTLLRDVTAEANVVLRDFQAEAGATEGSRYRLAPAVPAETVEDVTPSRFRTAGAIGVIGMAVAAAAATGVDVALERRAARVRARRANDPPPTDEETASDTADGGDTTQTPGTVEAPAGPAPADDAPTDDAPTDNAPRDDAARDDAPKDDVTVPDRPALDDAATNRGPAHAR</sequence>
<feature type="transmembrane region" description="Helical" evidence="2">
    <location>
        <begin position="180"/>
        <end position="202"/>
    </location>
</feature>
<feature type="compositionally biased region" description="Low complexity" evidence="1">
    <location>
        <begin position="226"/>
        <end position="252"/>
    </location>
</feature>